<evidence type="ECO:0000256" key="3">
    <source>
        <dbReference type="ARBA" id="ARBA00023002"/>
    </source>
</evidence>
<feature type="domain" description="Bacterial bifunctional deaminase-reductase C-terminal" evidence="4">
    <location>
        <begin position="4"/>
        <end position="225"/>
    </location>
</feature>
<dbReference type="InterPro" id="IPR050765">
    <property type="entry name" value="Riboflavin_Biosynth_HTPR"/>
</dbReference>
<dbReference type="PANTHER" id="PTHR38011">
    <property type="entry name" value="DIHYDROFOLATE REDUCTASE FAMILY PROTEIN (AFU_ORTHOLOGUE AFUA_8G06820)"/>
    <property type="match status" value="1"/>
</dbReference>
<protein>
    <submittedName>
        <fullName evidence="5">RibD family protein</fullName>
    </submittedName>
</protein>
<keyword evidence="3" id="KW-0560">Oxidoreductase</keyword>
<dbReference type="Proteomes" id="UP001165297">
    <property type="component" value="Unassembled WGS sequence"/>
</dbReference>
<comment type="caution">
    <text evidence="5">The sequence shown here is derived from an EMBL/GenBank/DDBJ whole genome shotgun (WGS) entry which is preliminary data.</text>
</comment>
<evidence type="ECO:0000256" key="2">
    <source>
        <dbReference type="ARBA" id="ARBA00022857"/>
    </source>
</evidence>
<proteinExistence type="predicted"/>
<dbReference type="PANTHER" id="PTHR38011:SF7">
    <property type="entry name" value="2,5-DIAMINO-6-RIBOSYLAMINO-4(3H)-PYRIMIDINONE 5'-PHOSPHATE REDUCTASE"/>
    <property type="match status" value="1"/>
</dbReference>
<keyword evidence="2" id="KW-0521">NADP</keyword>
<gene>
    <name evidence="5" type="ORF">LGH70_09050</name>
</gene>
<evidence type="ECO:0000259" key="4">
    <source>
        <dbReference type="Pfam" id="PF01872"/>
    </source>
</evidence>
<organism evidence="5 6">
    <name type="scientific">Hymenobacter nitidus</name>
    <dbReference type="NCBI Taxonomy" id="2880929"/>
    <lineage>
        <taxon>Bacteria</taxon>
        <taxon>Pseudomonadati</taxon>
        <taxon>Bacteroidota</taxon>
        <taxon>Cytophagia</taxon>
        <taxon>Cytophagales</taxon>
        <taxon>Hymenobacteraceae</taxon>
        <taxon>Hymenobacter</taxon>
    </lineage>
</organism>
<dbReference type="EMBL" id="JAJADQ010000004">
    <property type="protein sequence ID" value="MCB2377726.1"/>
    <property type="molecule type" value="Genomic_DNA"/>
</dbReference>
<reference evidence="5" key="1">
    <citation type="submission" date="2021-10" db="EMBL/GenBank/DDBJ databases">
        <authorList>
            <person name="Dean J.D."/>
            <person name="Kim M.K."/>
            <person name="Newey C.N."/>
            <person name="Stoker T.S."/>
            <person name="Thompson D.W."/>
            <person name="Grose J.H."/>
        </authorList>
    </citation>
    <scope>NUCLEOTIDE SEQUENCE</scope>
    <source>
        <strain evidence="5">BT635</strain>
    </source>
</reference>
<dbReference type="InterPro" id="IPR024072">
    <property type="entry name" value="DHFR-like_dom_sf"/>
</dbReference>
<dbReference type="RefSeq" id="WP_226184910.1">
    <property type="nucleotide sequence ID" value="NZ_JAJADQ010000004.1"/>
</dbReference>
<name>A0ABS8ABD7_9BACT</name>
<dbReference type="Pfam" id="PF01872">
    <property type="entry name" value="RibD_C"/>
    <property type="match status" value="1"/>
</dbReference>
<evidence type="ECO:0000256" key="1">
    <source>
        <dbReference type="ARBA" id="ARBA00005104"/>
    </source>
</evidence>
<keyword evidence="6" id="KW-1185">Reference proteome</keyword>
<evidence type="ECO:0000313" key="5">
    <source>
        <dbReference type="EMBL" id="MCB2377726.1"/>
    </source>
</evidence>
<dbReference type="Gene3D" id="3.40.430.10">
    <property type="entry name" value="Dihydrofolate Reductase, subunit A"/>
    <property type="match status" value="1"/>
</dbReference>
<sequence>MKRPYVICHMMSSVDGKILSANWQDEELTSTFAGYFEKYHVTFTSQAWMCGRITMERDFSGGVQPELREAPHPIAREPFIGDKNATSFAIAVDAHGKLGWESNTTHGDHLIEVLTEQVSDNYLYYLQQKHISYLFAGKTEVDFASVLHQLAELFPIDTLMLEGGGHLNGSLLNAGLIDELSLLLLPIADGTPASPTTFEVSEYLAKGPATRLRLTEVQQLDNDVVWLKYRFNRSGRE</sequence>
<evidence type="ECO:0000313" key="6">
    <source>
        <dbReference type="Proteomes" id="UP001165297"/>
    </source>
</evidence>
<comment type="pathway">
    <text evidence="1">Cofactor biosynthesis; riboflavin biosynthesis.</text>
</comment>
<dbReference type="SUPFAM" id="SSF53597">
    <property type="entry name" value="Dihydrofolate reductase-like"/>
    <property type="match status" value="1"/>
</dbReference>
<accession>A0ABS8ABD7</accession>
<dbReference type="InterPro" id="IPR002734">
    <property type="entry name" value="RibDG_C"/>
</dbReference>